<dbReference type="PANTHER" id="PTHR41271">
    <property type="entry name" value="DUF402 DOMAIN-CONTAINING PROTEIN"/>
    <property type="match status" value="1"/>
</dbReference>
<dbReference type="InterPro" id="IPR007295">
    <property type="entry name" value="DUF402"/>
</dbReference>
<protein>
    <recommendedName>
        <fullName evidence="1">DUF402 domain-containing protein</fullName>
    </recommendedName>
</protein>
<dbReference type="STRING" id="1450648.CLORY_37810"/>
<dbReference type="Proteomes" id="UP000190080">
    <property type="component" value="Unassembled WGS sequence"/>
</dbReference>
<dbReference type="EMBL" id="MZGV01000064">
    <property type="protein sequence ID" value="OPJ58104.1"/>
    <property type="molecule type" value="Genomic_DNA"/>
</dbReference>
<dbReference type="SUPFAM" id="SSF159234">
    <property type="entry name" value="FomD-like"/>
    <property type="match status" value="1"/>
</dbReference>
<dbReference type="Pfam" id="PF04167">
    <property type="entry name" value="DUF402"/>
    <property type="match status" value="1"/>
</dbReference>
<evidence type="ECO:0000313" key="2">
    <source>
        <dbReference type="EMBL" id="OPJ58104.1"/>
    </source>
</evidence>
<sequence>MKRKFINRDDWKRVLKKCYVQKYFDRQGFKGYVSALYIEKVKQPLIKHMLGRGYCIADAGYIWLQHLPIDKNYAITTMYDSDDKIVQWYFDIIKANGVIDGRPYFDDLYLDVVLLPNGQVLLLDEDELLAALSSGDIDKNDYDMAYKEAKAIVNYVSSHVKEVTDFSNLYLKEIKSLIMGQH</sequence>
<reference evidence="2 3" key="1">
    <citation type="submission" date="2017-03" db="EMBL/GenBank/DDBJ databases">
        <title>Genome sequence of Clostridium oryzae DSM 28571.</title>
        <authorList>
            <person name="Poehlein A."/>
            <person name="Daniel R."/>
        </authorList>
    </citation>
    <scope>NUCLEOTIDE SEQUENCE [LARGE SCALE GENOMIC DNA]</scope>
    <source>
        <strain evidence="2 3">DSM 28571</strain>
    </source>
</reference>
<gene>
    <name evidence="2" type="ORF">CLORY_37810</name>
</gene>
<feature type="domain" description="DUF402" evidence="1">
    <location>
        <begin position="64"/>
        <end position="159"/>
    </location>
</feature>
<dbReference type="PANTHER" id="PTHR41271:SF1">
    <property type="entry name" value="DUF402 DOMAIN-CONTAINING PROTEIN"/>
    <property type="match status" value="1"/>
</dbReference>
<proteinExistence type="predicted"/>
<keyword evidence="3" id="KW-1185">Reference proteome</keyword>
<dbReference type="RefSeq" id="WP_079427395.1">
    <property type="nucleotide sequence ID" value="NZ_MZGV01000064.1"/>
</dbReference>
<dbReference type="Gene3D" id="2.40.380.10">
    <property type="entry name" value="FomD-like"/>
    <property type="match status" value="1"/>
</dbReference>
<name>A0A1V4IE17_9CLOT</name>
<dbReference type="InterPro" id="IPR035930">
    <property type="entry name" value="FomD-like_sf"/>
</dbReference>
<organism evidence="2 3">
    <name type="scientific">Clostridium oryzae</name>
    <dbReference type="NCBI Taxonomy" id="1450648"/>
    <lineage>
        <taxon>Bacteria</taxon>
        <taxon>Bacillati</taxon>
        <taxon>Bacillota</taxon>
        <taxon>Clostridia</taxon>
        <taxon>Eubacteriales</taxon>
        <taxon>Clostridiaceae</taxon>
        <taxon>Clostridium</taxon>
    </lineage>
</organism>
<accession>A0A1V4IE17</accession>
<evidence type="ECO:0000313" key="3">
    <source>
        <dbReference type="Proteomes" id="UP000190080"/>
    </source>
</evidence>
<comment type="caution">
    <text evidence="2">The sequence shown here is derived from an EMBL/GenBank/DDBJ whole genome shotgun (WGS) entry which is preliminary data.</text>
</comment>
<evidence type="ECO:0000259" key="1">
    <source>
        <dbReference type="Pfam" id="PF04167"/>
    </source>
</evidence>
<dbReference type="AlphaFoldDB" id="A0A1V4IE17"/>
<dbReference type="OrthoDB" id="2002222at2"/>